<dbReference type="AlphaFoldDB" id="A0A7J7JPQ9"/>
<dbReference type="Gene3D" id="3.30.980.10">
    <property type="entry name" value="Threonyl-trna Synthetase, Chain A, domain 2"/>
    <property type="match status" value="1"/>
</dbReference>
<dbReference type="SUPFAM" id="SSF55681">
    <property type="entry name" value="Class II aaRS and biotin synthetases"/>
    <property type="match status" value="1"/>
</dbReference>
<evidence type="ECO:0000256" key="10">
    <source>
        <dbReference type="ARBA" id="ARBA00022884"/>
    </source>
</evidence>
<dbReference type="InterPro" id="IPR045864">
    <property type="entry name" value="aa-tRNA-synth_II/BPL/LPL"/>
</dbReference>
<dbReference type="Proteomes" id="UP000593567">
    <property type="component" value="Unassembled WGS sequence"/>
</dbReference>
<evidence type="ECO:0000256" key="4">
    <source>
        <dbReference type="ARBA" id="ARBA00022555"/>
    </source>
</evidence>
<keyword evidence="10 14" id="KW-0694">RNA-binding</keyword>
<feature type="coiled-coil region" evidence="15">
    <location>
        <begin position="831"/>
        <end position="858"/>
    </location>
</feature>
<dbReference type="Pfam" id="PF07973">
    <property type="entry name" value="tRNA_SAD"/>
    <property type="match status" value="1"/>
</dbReference>
<protein>
    <recommendedName>
        <fullName evidence="3">Alanine--tRNA ligase</fullName>
        <ecNumber evidence="2">6.1.1.7</ecNumber>
    </recommendedName>
</protein>
<dbReference type="GO" id="GO:0002161">
    <property type="term" value="F:aminoacyl-tRNA deacylase activity"/>
    <property type="evidence" value="ECO:0007669"/>
    <property type="project" value="TreeGrafter"/>
</dbReference>
<comment type="catalytic activity">
    <reaction evidence="13 14">
        <text>tRNA(Ala) + L-alanine + ATP = L-alanyl-tRNA(Ala) + AMP + diphosphate</text>
        <dbReference type="Rhea" id="RHEA:12540"/>
        <dbReference type="Rhea" id="RHEA-COMP:9657"/>
        <dbReference type="Rhea" id="RHEA-COMP:9923"/>
        <dbReference type="ChEBI" id="CHEBI:30616"/>
        <dbReference type="ChEBI" id="CHEBI:33019"/>
        <dbReference type="ChEBI" id="CHEBI:57972"/>
        <dbReference type="ChEBI" id="CHEBI:78442"/>
        <dbReference type="ChEBI" id="CHEBI:78497"/>
        <dbReference type="ChEBI" id="CHEBI:456215"/>
        <dbReference type="EC" id="6.1.1.7"/>
    </reaction>
</comment>
<dbReference type="EC" id="6.1.1.7" evidence="2"/>
<sequence length="984" mass="110006">MLSLGRISADGVKLLITKPYLQQSLYVITKLSSSWTAAEIRTAFIDFFKSNQHEFYPPSSVIPDKGSGTFFTNAGMNQFKPIFLGATLPDTRLSSIKRAVNSQKCIRLSGKHNDLEDVGLDTTHHTFFEMLGNWSFGDYFKKEAMQMAWTLMTEVYKIPADRLYVTYFGGEPSLSLPADIECKELWLEIGVDASRVLPGAMKDNFWEMGDTGPCGPCSEIHYDFVGERNASHLVNADHPDVVELWNLVFMQYNRLGTNEIGLLPRQHIDTGMGLERLVSVLQNKRSNYDTDLFKPIIDTISKCAQCGSYTGSMSLSTDISYRIVADHARMMCISIADGIMPANQGLDGLSMKLRQIMYRMFRHQRVSLGSAMSSSMLVEPVVEILGDTFPELQDNYQLIKSIVKGEEEEYYERVSDAYTVFSSYVQKYPNKQMLSEEDVNILKNMSSSLDLASELVAEVAADYGLTIPASTTDTNKELSVHSTKYDNSKLASKFLSRVERACIPSTNDSFKYNLTLSEDGTYNWPSCTGKVLAVGVSDELVEHLSADDQVTECVVITDQSCFYAEAGGQAADRGLIFNENCELEVRDVQSHGQHVIHRCQLLTGALQLGDNVTLEIDQAHRTACTLNHTATHLLGHSLRSILSRNIQQSGSSITSEDLNFSFTHQGEISLADLSRISANVNELISNSISLTYANIEYSKARDLSGLVYLPNHVYPSTVRVVGVGDLDSALKDNKVDFSAELCNGTHVANTSDIRKFVITGYSGQNRAMKRLTCLTGAKAIEADEMMTRLQQLTFQLIDDIKQDKQTDTWNERFQRISQIFADSHKLPKVERETLFEQLKQQREAIRRKNNEDARAQLEKSIVGLVKDQNDSSVVIGQLKFNTVPEVAKILRRLSHPLPVVIYSLPNQTSKQHILLVCYCPVSSKDGEWIKSLSMELNAALVQMKGKNMSNLYKMSLPAGTDIDNLSDIVRNVVHSRKTSVLPEH</sequence>
<evidence type="ECO:0000256" key="2">
    <source>
        <dbReference type="ARBA" id="ARBA00013168"/>
    </source>
</evidence>
<feature type="binding site" evidence="14">
    <location>
        <position position="742"/>
    </location>
    <ligand>
        <name>Zn(2+)</name>
        <dbReference type="ChEBI" id="CHEBI:29105"/>
    </ligand>
</feature>
<evidence type="ECO:0000256" key="13">
    <source>
        <dbReference type="ARBA" id="ARBA00048300"/>
    </source>
</evidence>
<accession>A0A7J7JPQ9</accession>
<dbReference type="InterPro" id="IPR018165">
    <property type="entry name" value="Ala-tRNA-synth_IIc_core"/>
</dbReference>
<dbReference type="SUPFAM" id="SSF55186">
    <property type="entry name" value="ThrRS/AlaRS common domain"/>
    <property type="match status" value="1"/>
</dbReference>
<organism evidence="17 18">
    <name type="scientific">Bugula neritina</name>
    <name type="common">Brown bryozoan</name>
    <name type="synonym">Sertularia neritina</name>
    <dbReference type="NCBI Taxonomy" id="10212"/>
    <lineage>
        <taxon>Eukaryota</taxon>
        <taxon>Metazoa</taxon>
        <taxon>Spiralia</taxon>
        <taxon>Lophotrochozoa</taxon>
        <taxon>Bryozoa</taxon>
        <taxon>Gymnolaemata</taxon>
        <taxon>Cheilostomatida</taxon>
        <taxon>Flustrina</taxon>
        <taxon>Buguloidea</taxon>
        <taxon>Bugulidae</taxon>
        <taxon>Bugula</taxon>
    </lineage>
</organism>
<feature type="domain" description="Alanyl-transfer RNA synthetases family profile" evidence="16">
    <location>
        <begin position="35"/>
        <end position="785"/>
    </location>
</feature>
<dbReference type="Pfam" id="PF01411">
    <property type="entry name" value="tRNA-synt_2c"/>
    <property type="match status" value="1"/>
</dbReference>
<keyword evidence="9 14" id="KW-0067">ATP-binding</keyword>
<dbReference type="EMBL" id="VXIV02002096">
    <property type="protein sequence ID" value="KAF6027418.1"/>
    <property type="molecule type" value="Genomic_DNA"/>
</dbReference>
<keyword evidence="6 14" id="KW-0479">Metal-binding</keyword>
<dbReference type="GO" id="GO:0008270">
    <property type="term" value="F:zinc ion binding"/>
    <property type="evidence" value="ECO:0007669"/>
    <property type="project" value="UniProtKB-UniRule"/>
</dbReference>
<evidence type="ECO:0000256" key="15">
    <source>
        <dbReference type="SAM" id="Coils"/>
    </source>
</evidence>
<dbReference type="NCBIfam" id="TIGR00344">
    <property type="entry name" value="alaS"/>
    <property type="match status" value="1"/>
</dbReference>
<evidence type="ECO:0000256" key="1">
    <source>
        <dbReference type="ARBA" id="ARBA00008429"/>
    </source>
</evidence>
<gene>
    <name evidence="17" type="ORF">EB796_014279</name>
</gene>
<dbReference type="CDD" id="cd00673">
    <property type="entry name" value="AlaRS_core"/>
    <property type="match status" value="1"/>
</dbReference>
<comment type="function">
    <text evidence="14">Catalyzes the attachment of alanine to tRNA(Ala) in a two-step reaction: alanine is first activated by ATP to form Ala-AMP and then transferred to the acceptor end of tRNA(Ala). Also edits incorrectly charged tRNA(Ala) via its editing domain.</text>
</comment>
<dbReference type="InterPro" id="IPR018164">
    <property type="entry name" value="Ala-tRNA-synth_IIc_N"/>
</dbReference>
<feature type="binding site" evidence="14">
    <location>
        <position position="632"/>
    </location>
    <ligand>
        <name>Zn(2+)</name>
        <dbReference type="ChEBI" id="CHEBI:29105"/>
    </ligand>
</feature>
<evidence type="ECO:0000256" key="5">
    <source>
        <dbReference type="ARBA" id="ARBA00022598"/>
    </source>
</evidence>
<evidence type="ECO:0000256" key="9">
    <source>
        <dbReference type="ARBA" id="ARBA00022840"/>
    </source>
</evidence>
<dbReference type="OrthoDB" id="2423964at2759"/>
<evidence type="ECO:0000256" key="12">
    <source>
        <dbReference type="ARBA" id="ARBA00023146"/>
    </source>
</evidence>
<keyword evidence="12 14" id="KW-0030">Aminoacyl-tRNA synthetase</keyword>
<dbReference type="GO" id="GO:0000049">
    <property type="term" value="F:tRNA binding"/>
    <property type="evidence" value="ECO:0007669"/>
    <property type="project" value="UniProtKB-KW"/>
</dbReference>
<comment type="domain">
    <text evidence="14">Consists of three domains; the N-terminal catalytic domain, the editing domain and the C-terminal C-Ala domain. The editing domain removes incorrectly charged amino acids, while the C-Ala domain, along with tRNA(Ala), serves as a bridge to cooperatively bring together the editing and aminoacylation centers thus stimulating deacylation of misacylated tRNAs.</text>
</comment>
<keyword evidence="15" id="KW-0175">Coiled coil</keyword>
<comment type="caution">
    <text evidence="17">The sequence shown here is derived from an EMBL/GenBank/DDBJ whole genome shotgun (WGS) entry which is preliminary data.</text>
</comment>
<keyword evidence="11 14" id="KW-0648">Protein biosynthesis</keyword>
<dbReference type="PROSITE" id="PS50860">
    <property type="entry name" value="AA_TRNA_LIGASE_II_ALA"/>
    <property type="match status" value="1"/>
</dbReference>
<comment type="cofactor">
    <cofactor evidence="14">
        <name>Zn(2+)</name>
        <dbReference type="ChEBI" id="CHEBI:29105"/>
    </cofactor>
    <text evidence="14">Binds 1 zinc ion per subunit.</text>
</comment>
<dbReference type="GO" id="GO:0004813">
    <property type="term" value="F:alanine-tRNA ligase activity"/>
    <property type="evidence" value="ECO:0007669"/>
    <property type="project" value="UniProtKB-UniRule"/>
</dbReference>
<feature type="binding site" evidence="14">
    <location>
        <position position="628"/>
    </location>
    <ligand>
        <name>Zn(2+)</name>
        <dbReference type="ChEBI" id="CHEBI:29105"/>
    </ligand>
</feature>
<dbReference type="FunFam" id="3.30.980.10:FF:000004">
    <property type="entry name" value="Alanine--tRNA ligase, cytoplasmic"/>
    <property type="match status" value="1"/>
</dbReference>
<dbReference type="PANTHER" id="PTHR11777:SF9">
    <property type="entry name" value="ALANINE--TRNA LIGASE, CYTOPLASMIC"/>
    <property type="match status" value="1"/>
</dbReference>
<evidence type="ECO:0000256" key="11">
    <source>
        <dbReference type="ARBA" id="ARBA00022917"/>
    </source>
</evidence>
<dbReference type="InterPro" id="IPR018163">
    <property type="entry name" value="Thr/Ala-tRNA-synth_IIc_edit"/>
</dbReference>
<dbReference type="GO" id="GO:0005739">
    <property type="term" value="C:mitochondrion"/>
    <property type="evidence" value="ECO:0007669"/>
    <property type="project" value="TreeGrafter"/>
</dbReference>
<dbReference type="InterPro" id="IPR023033">
    <property type="entry name" value="Ala_tRNA_ligase_euk/bac"/>
</dbReference>
<dbReference type="SUPFAM" id="SSF50447">
    <property type="entry name" value="Translation proteins"/>
    <property type="match status" value="1"/>
</dbReference>
<dbReference type="GO" id="GO:0006419">
    <property type="term" value="P:alanyl-tRNA aminoacylation"/>
    <property type="evidence" value="ECO:0007669"/>
    <property type="project" value="InterPro"/>
</dbReference>
<evidence type="ECO:0000256" key="7">
    <source>
        <dbReference type="ARBA" id="ARBA00022741"/>
    </source>
</evidence>
<evidence type="ECO:0000256" key="14">
    <source>
        <dbReference type="HAMAP-Rule" id="MF_03133"/>
    </source>
</evidence>
<evidence type="ECO:0000256" key="3">
    <source>
        <dbReference type="ARBA" id="ARBA00017959"/>
    </source>
</evidence>
<dbReference type="InterPro" id="IPR009000">
    <property type="entry name" value="Transl_B-barrel_sf"/>
</dbReference>
<dbReference type="HAMAP" id="MF_00036_B">
    <property type="entry name" value="Ala_tRNA_synth_B"/>
    <property type="match status" value="1"/>
</dbReference>
<dbReference type="SMART" id="SM00863">
    <property type="entry name" value="tRNA_SAD"/>
    <property type="match status" value="1"/>
</dbReference>
<dbReference type="InterPro" id="IPR012947">
    <property type="entry name" value="tRNA_SAD"/>
</dbReference>
<dbReference type="InterPro" id="IPR018162">
    <property type="entry name" value="Ala-tRNA-ligase_IIc_anticod-bd"/>
</dbReference>
<dbReference type="PRINTS" id="PR00980">
    <property type="entry name" value="TRNASYNTHALA"/>
</dbReference>
<reference evidence="17" key="1">
    <citation type="submission" date="2020-06" db="EMBL/GenBank/DDBJ databases">
        <title>Draft genome of Bugula neritina, a colonial animal packing powerful symbionts and potential medicines.</title>
        <authorList>
            <person name="Rayko M."/>
        </authorList>
    </citation>
    <scope>NUCLEOTIDE SEQUENCE [LARGE SCALE GENOMIC DNA]</scope>
    <source>
        <strain evidence="17">Kwan_BN1</strain>
    </source>
</reference>
<keyword evidence="7 14" id="KW-0547">Nucleotide-binding</keyword>
<dbReference type="InterPro" id="IPR050058">
    <property type="entry name" value="Ala-tRNA_ligase"/>
</dbReference>
<keyword evidence="5 14" id="KW-0436">Ligase</keyword>
<comment type="similarity">
    <text evidence="1">Belongs to the class-II aminoacyl-tRNA synthetase family. Alax-L subfamily.</text>
</comment>
<evidence type="ECO:0000259" key="16">
    <source>
        <dbReference type="PROSITE" id="PS50860"/>
    </source>
</evidence>
<evidence type="ECO:0000313" key="18">
    <source>
        <dbReference type="Proteomes" id="UP000593567"/>
    </source>
</evidence>
<evidence type="ECO:0000256" key="6">
    <source>
        <dbReference type="ARBA" id="ARBA00022723"/>
    </source>
</evidence>
<evidence type="ECO:0000313" key="17">
    <source>
        <dbReference type="EMBL" id="KAF6027418.1"/>
    </source>
</evidence>
<keyword evidence="18" id="KW-1185">Reference proteome</keyword>
<keyword evidence="8 14" id="KW-0862">Zinc</keyword>
<comment type="subunit">
    <text evidence="14">Monomer.</text>
</comment>
<dbReference type="GO" id="GO:0005524">
    <property type="term" value="F:ATP binding"/>
    <property type="evidence" value="ECO:0007669"/>
    <property type="project" value="UniProtKB-UniRule"/>
</dbReference>
<dbReference type="SUPFAM" id="SSF101353">
    <property type="entry name" value="Putative anticodon-binding domain of alanyl-tRNA synthetase (AlaRS)"/>
    <property type="match status" value="1"/>
</dbReference>
<dbReference type="Gene3D" id="3.30.930.10">
    <property type="entry name" value="Bira Bifunctional Protein, Domain 2"/>
    <property type="match status" value="1"/>
</dbReference>
<proteinExistence type="inferred from homology"/>
<evidence type="ECO:0000256" key="8">
    <source>
        <dbReference type="ARBA" id="ARBA00022833"/>
    </source>
</evidence>
<dbReference type="InterPro" id="IPR002318">
    <property type="entry name" value="Ala-tRNA-lgiase_IIc"/>
</dbReference>
<dbReference type="PANTHER" id="PTHR11777">
    <property type="entry name" value="ALANYL-TRNA SYNTHETASE"/>
    <property type="match status" value="1"/>
</dbReference>
<name>A0A7J7JPQ9_BUGNE</name>
<dbReference type="Gene3D" id="2.40.30.130">
    <property type="match status" value="1"/>
</dbReference>
<dbReference type="FunFam" id="3.30.930.10:FF:000011">
    <property type="entry name" value="Alanine--tRNA ligase, cytoplasmic"/>
    <property type="match status" value="1"/>
</dbReference>
<feature type="binding site" evidence="14">
    <location>
        <position position="746"/>
    </location>
    <ligand>
        <name>Zn(2+)</name>
        <dbReference type="ChEBI" id="CHEBI:29105"/>
    </ligand>
</feature>
<keyword evidence="4 14" id="KW-0820">tRNA-binding</keyword>